<evidence type="ECO:0000313" key="2">
    <source>
        <dbReference type="EMBL" id="CAE7427921.1"/>
    </source>
</evidence>
<feature type="region of interest" description="Disordered" evidence="1">
    <location>
        <begin position="1"/>
        <end position="20"/>
    </location>
</feature>
<sequence length="1189" mass="132265">AKVRAPKGRSHEEDDEDEGLDIKKFIKKGLAAGQAPADLMPLMMMNMILEKKDGKKKRRDRGDKREVSILGGSDSEDSDSGGEYLGKGMKAVTTLHRLHESIRRRPRRIIEQFEQEVLKELGVVQGQPWTLRDWVRKQSWGKFKGIQRCAVQDVEVYELIRNNEHQAAVAQVIQNLKSKVQCVLQGGEWQTAWLLTGLQDPLTRKEFGGSREEMAIVSSYIKALHDLKKKVRENQAANTGGDDDDGDGQVLLTEGAFLDAPQVVDWWTKAFVNTFVAWGNFITLGCPSERGSGYEPRVGYRCLADARAFADKLLGEVEEFVCLELALGRLGCDGKRGCIEHLLGQVHCTGAACYAGFAQVKGKVSTALPVVAERVAMPEQAGKVDPCEWLPPDRAEVVRHLDRLRKPEETWEEVVASCHRVPPEEEDALARKLVAHNMAIPVREDLLPRDRDGRLLVGGLFSVAKNELEDRLIFDRRPENAAMERLEWARLPSGACFTRMMLEEDEYLRGSGDDLRNYYYTPRLPEDWIKHNAVGRRLSQSLSKELGLPEGVHHRLCFRVLGMGDVNGCDIAQAVHEAVLQKRGVLSEGSALIYGTPVPRGPSWEGVYIDDLLICQKCRVSDVIPQDGSFVAPPPQEDDVDVQKVAQAEIAYEQAGLLRAVHKAFRFETRFKAWGAEIDGIKGQVGTPLTVRRQLWMLLHKIVATGWCCQEVLRKMLGYLSYVFQYRRELYCLQHHVYRFISSMPPEGWVRLPAYILDELRSYALHLPFSFWNMRNTVNPTLIATDATPTTGGSVSTRMPTSLAEELWRLSEMKGEAVRLDGDCIEELCMEEPREPSLVASIVGKSMHWKVTGSYTFRQTSHVNLQELRALRRELVRMAAAGEHQGTVVVALNDSRVVVGAVSKGRSSSFKLNGMLRGLLPHLILGGVSVALLWIETAANPADYPSRGLSLPPPRRAPGWLRKLGVARNCIIKGLEVFAGVAGITKAHLEAGFDMGPPVDVLYGLDARSAWIDEQIEAGLLYWLWLAPPCSSFSALRNLDAGGPLRPKDHPAGNESVPEVALGNALWRRALQLAWKILNAGGYFFLEHPRGSMAWALAETQQLMSHQAVYMITLDFCAYTGIEGVHGTQKPTRLLTNAPWGRGLGKRCPGNHHHPPALRGARAKAAGAYPPSFCAQLANAFACWAATQC</sequence>
<keyword evidence="3" id="KW-1185">Reference proteome</keyword>
<gene>
    <name evidence="2" type="ORF">SPIL2461_LOCUS10480</name>
</gene>
<dbReference type="AlphaFoldDB" id="A0A812R9Z3"/>
<reference evidence="2" key="1">
    <citation type="submission" date="2021-02" db="EMBL/GenBank/DDBJ databases">
        <authorList>
            <person name="Dougan E. K."/>
            <person name="Rhodes N."/>
            <person name="Thang M."/>
            <person name="Chan C."/>
        </authorList>
    </citation>
    <scope>NUCLEOTIDE SEQUENCE</scope>
</reference>
<protein>
    <submittedName>
        <fullName evidence="2">Uncharacterized protein</fullName>
    </submittedName>
</protein>
<evidence type="ECO:0000313" key="3">
    <source>
        <dbReference type="Proteomes" id="UP000649617"/>
    </source>
</evidence>
<accession>A0A812R9Z3</accession>
<organism evidence="2 3">
    <name type="scientific">Symbiodinium pilosum</name>
    <name type="common">Dinoflagellate</name>
    <dbReference type="NCBI Taxonomy" id="2952"/>
    <lineage>
        <taxon>Eukaryota</taxon>
        <taxon>Sar</taxon>
        <taxon>Alveolata</taxon>
        <taxon>Dinophyceae</taxon>
        <taxon>Suessiales</taxon>
        <taxon>Symbiodiniaceae</taxon>
        <taxon>Symbiodinium</taxon>
    </lineage>
</organism>
<comment type="caution">
    <text evidence="2">The sequence shown here is derived from an EMBL/GenBank/DDBJ whole genome shotgun (WGS) entry which is preliminary data.</text>
</comment>
<dbReference type="EMBL" id="CAJNIZ010019556">
    <property type="protein sequence ID" value="CAE7427921.1"/>
    <property type="molecule type" value="Genomic_DNA"/>
</dbReference>
<name>A0A812R9Z3_SYMPI</name>
<feature type="non-terminal residue" evidence="2">
    <location>
        <position position="1189"/>
    </location>
</feature>
<dbReference type="OrthoDB" id="440410at2759"/>
<evidence type="ECO:0000256" key="1">
    <source>
        <dbReference type="SAM" id="MobiDB-lite"/>
    </source>
</evidence>
<dbReference type="Proteomes" id="UP000649617">
    <property type="component" value="Unassembled WGS sequence"/>
</dbReference>
<feature type="region of interest" description="Disordered" evidence="1">
    <location>
        <begin position="52"/>
        <end position="83"/>
    </location>
</feature>
<proteinExistence type="predicted"/>